<feature type="chain" id="PRO_5021784930" description="Sel1 repeat family protein" evidence="1">
    <location>
        <begin position="23"/>
        <end position="111"/>
    </location>
</feature>
<evidence type="ECO:0000313" key="3">
    <source>
        <dbReference type="Proteomes" id="UP000318199"/>
    </source>
</evidence>
<dbReference type="OrthoDB" id="7849603at2"/>
<keyword evidence="1" id="KW-0732">Signal</keyword>
<reference evidence="2 3" key="1">
    <citation type="submission" date="2019-07" db="EMBL/GenBank/DDBJ databases">
        <title>Caenimonas sedimenti sp. nov., isolated from activated sludge.</title>
        <authorList>
            <person name="Xu J."/>
        </authorList>
    </citation>
    <scope>NUCLEOTIDE SEQUENCE [LARGE SCALE GENOMIC DNA]</scope>
    <source>
        <strain evidence="2 3">HX-9-20</strain>
    </source>
</reference>
<keyword evidence="3" id="KW-1185">Reference proteome</keyword>
<dbReference type="InterPro" id="IPR011990">
    <property type="entry name" value="TPR-like_helical_dom_sf"/>
</dbReference>
<name>A0A562ZSS4_9BURK</name>
<dbReference type="SUPFAM" id="SSF81901">
    <property type="entry name" value="HCP-like"/>
    <property type="match status" value="1"/>
</dbReference>
<protein>
    <recommendedName>
        <fullName evidence="4">Sel1 repeat family protein</fullName>
    </recommendedName>
</protein>
<proteinExistence type="predicted"/>
<sequence>MNPLQKASTAFALSLGMATAAAANPAATLDQAHRAYHEGEFGRSLQMYEQLAGAGNAEAAERAGFMLFHGSASYGRQVRHDPGRAMALLTQAARAGRPGAGFLLNLIDQSN</sequence>
<dbReference type="EMBL" id="VOBQ01000006">
    <property type="protein sequence ID" value="TWO71642.1"/>
    <property type="molecule type" value="Genomic_DNA"/>
</dbReference>
<evidence type="ECO:0000256" key="1">
    <source>
        <dbReference type="SAM" id="SignalP"/>
    </source>
</evidence>
<feature type="signal peptide" evidence="1">
    <location>
        <begin position="1"/>
        <end position="22"/>
    </location>
</feature>
<gene>
    <name evidence="2" type="ORF">FN976_08480</name>
</gene>
<dbReference type="Proteomes" id="UP000318199">
    <property type="component" value="Unassembled WGS sequence"/>
</dbReference>
<dbReference type="RefSeq" id="WP_145892583.1">
    <property type="nucleotide sequence ID" value="NZ_VOBQ01000006.1"/>
</dbReference>
<evidence type="ECO:0000313" key="2">
    <source>
        <dbReference type="EMBL" id="TWO71642.1"/>
    </source>
</evidence>
<accession>A0A562ZSS4</accession>
<comment type="caution">
    <text evidence="2">The sequence shown here is derived from an EMBL/GenBank/DDBJ whole genome shotgun (WGS) entry which is preliminary data.</text>
</comment>
<organism evidence="2 3">
    <name type="scientific">Caenimonas sedimenti</name>
    <dbReference type="NCBI Taxonomy" id="2596921"/>
    <lineage>
        <taxon>Bacteria</taxon>
        <taxon>Pseudomonadati</taxon>
        <taxon>Pseudomonadota</taxon>
        <taxon>Betaproteobacteria</taxon>
        <taxon>Burkholderiales</taxon>
        <taxon>Comamonadaceae</taxon>
        <taxon>Caenimonas</taxon>
    </lineage>
</organism>
<dbReference type="AlphaFoldDB" id="A0A562ZSS4"/>
<evidence type="ECO:0008006" key="4">
    <source>
        <dbReference type="Google" id="ProtNLM"/>
    </source>
</evidence>
<dbReference type="Gene3D" id="1.25.40.10">
    <property type="entry name" value="Tetratricopeptide repeat domain"/>
    <property type="match status" value="1"/>
</dbReference>